<keyword evidence="8" id="KW-0675">Receptor</keyword>
<dbReference type="GO" id="GO:0007165">
    <property type="term" value="P:signal transduction"/>
    <property type="evidence" value="ECO:0007669"/>
    <property type="project" value="UniProtKB-KW"/>
</dbReference>
<reference evidence="11" key="1">
    <citation type="submission" date="2025-08" db="UniProtKB">
        <authorList>
            <consortium name="RefSeq"/>
        </authorList>
    </citation>
    <scope>IDENTIFICATION</scope>
    <source>
        <tissue evidence="11">Whole insect</tissue>
    </source>
</reference>
<proteinExistence type="predicted"/>
<feature type="transmembrane region" description="Helical" evidence="10">
    <location>
        <begin position="105"/>
        <end position="126"/>
    </location>
</feature>
<dbReference type="PANTHER" id="PTHR21137:SF35">
    <property type="entry name" value="ODORANT RECEPTOR 19A-RELATED"/>
    <property type="match status" value="1"/>
</dbReference>
<name>A0A6P7GG90_DIAVI</name>
<keyword evidence="3" id="KW-0716">Sensory transduction</keyword>
<evidence type="ECO:0000256" key="1">
    <source>
        <dbReference type="ARBA" id="ARBA00004651"/>
    </source>
</evidence>
<dbReference type="PANTHER" id="PTHR21137">
    <property type="entry name" value="ODORANT RECEPTOR"/>
    <property type="match status" value="1"/>
</dbReference>
<evidence type="ECO:0000256" key="2">
    <source>
        <dbReference type="ARBA" id="ARBA00022475"/>
    </source>
</evidence>
<gene>
    <name evidence="11" type="primary">LOC114342160</name>
</gene>
<keyword evidence="7 10" id="KW-0472">Membrane</keyword>
<dbReference type="InterPro" id="IPR004117">
    <property type="entry name" value="7tm6_olfct_rcpt"/>
</dbReference>
<dbReference type="RefSeq" id="XP_028148744.1">
    <property type="nucleotide sequence ID" value="XM_028292943.1"/>
</dbReference>
<comment type="subcellular location">
    <subcellularLocation>
        <location evidence="1">Cell membrane</location>
        <topology evidence="1">Multi-pass membrane protein</topology>
    </subcellularLocation>
</comment>
<dbReference type="Pfam" id="PF02949">
    <property type="entry name" value="7tm_6"/>
    <property type="match status" value="1"/>
</dbReference>
<dbReference type="GO" id="GO:0005886">
    <property type="term" value="C:plasma membrane"/>
    <property type="evidence" value="ECO:0007669"/>
    <property type="project" value="UniProtKB-SubCell"/>
</dbReference>
<dbReference type="GO" id="GO:0005549">
    <property type="term" value="F:odorant binding"/>
    <property type="evidence" value="ECO:0007669"/>
    <property type="project" value="InterPro"/>
</dbReference>
<keyword evidence="4 10" id="KW-0812">Transmembrane</keyword>
<accession>A0A6P7GG90</accession>
<keyword evidence="5" id="KW-0552">Olfaction</keyword>
<protein>
    <submittedName>
        <fullName evidence="11">Uncharacterized protein LOC114342160</fullName>
    </submittedName>
</protein>
<dbReference type="GO" id="GO:0004984">
    <property type="term" value="F:olfactory receptor activity"/>
    <property type="evidence" value="ECO:0007669"/>
    <property type="project" value="InterPro"/>
</dbReference>
<evidence type="ECO:0000256" key="9">
    <source>
        <dbReference type="ARBA" id="ARBA00023224"/>
    </source>
</evidence>
<evidence type="ECO:0000256" key="6">
    <source>
        <dbReference type="ARBA" id="ARBA00022989"/>
    </source>
</evidence>
<evidence type="ECO:0000256" key="3">
    <source>
        <dbReference type="ARBA" id="ARBA00022606"/>
    </source>
</evidence>
<organism evidence="11">
    <name type="scientific">Diabrotica virgifera virgifera</name>
    <name type="common">western corn rootworm</name>
    <dbReference type="NCBI Taxonomy" id="50390"/>
    <lineage>
        <taxon>Eukaryota</taxon>
        <taxon>Metazoa</taxon>
        <taxon>Ecdysozoa</taxon>
        <taxon>Arthropoda</taxon>
        <taxon>Hexapoda</taxon>
        <taxon>Insecta</taxon>
        <taxon>Pterygota</taxon>
        <taxon>Neoptera</taxon>
        <taxon>Endopterygota</taxon>
        <taxon>Coleoptera</taxon>
        <taxon>Polyphaga</taxon>
        <taxon>Cucujiformia</taxon>
        <taxon>Chrysomeloidea</taxon>
        <taxon>Chrysomelidae</taxon>
        <taxon>Galerucinae</taxon>
        <taxon>Diabroticina</taxon>
        <taxon>Diabroticites</taxon>
        <taxon>Diabrotica</taxon>
    </lineage>
</organism>
<dbReference type="InParanoid" id="A0A6P7GG90"/>
<sequence>MDYAGRPPDKPPDINRMDQDDNIEKSNININNTWDDTIVYLYIIFPLFYPYQEIYDPATNQTKLHKDLPISSWIPFDVDGNYYNALLWEDIAATCCAVYNYGTDIFFFSFISYVIGQLDILNYIILNFESYKEKIKDQIECYDEKAEFVTMQLCIKEHQRLMGFINDYNNAMRSVMLRDFLQSSLQIALLCLYVLVSGSSHNHHIYYHNFCVHI</sequence>
<evidence type="ECO:0000256" key="4">
    <source>
        <dbReference type="ARBA" id="ARBA00022692"/>
    </source>
</evidence>
<evidence type="ECO:0000256" key="8">
    <source>
        <dbReference type="ARBA" id="ARBA00023170"/>
    </source>
</evidence>
<dbReference type="AlphaFoldDB" id="A0A6P7GG90"/>
<evidence type="ECO:0000313" key="11">
    <source>
        <dbReference type="RefSeq" id="XP_028148744.1"/>
    </source>
</evidence>
<evidence type="ECO:0000256" key="10">
    <source>
        <dbReference type="SAM" id="Phobius"/>
    </source>
</evidence>
<keyword evidence="2" id="KW-1003">Cell membrane</keyword>
<keyword evidence="9" id="KW-0807">Transducer</keyword>
<evidence type="ECO:0000256" key="7">
    <source>
        <dbReference type="ARBA" id="ARBA00023136"/>
    </source>
</evidence>
<keyword evidence="6 10" id="KW-1133">Transmembrane helix</keyword>
<evidence type="ECO:0000256" key="5">
    <source>
        <dbReference type="ARBA" id="ARBA00022725"/>
    </source>
</evidence>